<feature type="transmembrane region" description="Helical" evidence="1">
    <location>
        <begin position="91"/>
        <end position="111"/>
    </location>
</feature>
<gene>
    <name evidence="2" type="ORF">E2C01_038233</name>
</gene>
<name>A0A5B7FGQ3_PORTR</name>
<dbReference type="EMBL" id="VSRR010006338">
    <property type="protein sequence ID" value="MPC44556.1"/>
    <property type="molecule type" value="Genomic_DNA"/>
</dbReference>
<organism evidence="2 3">
    <name type="scientific">Portunus trituberculatus</name>
    <name type="common">Swimming crab</name>
    <name type="synonym">Neptunus trituberculatus</name>
    <dbReference type="NCBI Taxonomy" id="210409"/>
    <lineage>
        <taxon>Eukaryota</taxon>
        <taxon>Metazoa</taxon>
        <taxon>Ecdysozoa</taxon>
        <taxon>Arthropoda</taxon>
        <taxon>Crustacea</taxon>
        <taxon>Multicrustacea</taxon>
        <taxon>Malacostraca</taxon>
        <taxon>Eumalacostraca</taxon>
        <taxon>Eucarida</taxon>
        <taxon>Decapoda</taxon>
        <taxon>Pleocyemata</taxon>
        <taxon>Brachyura</taxon>
        <taxon>Eubrachyura</taxon>
        <taxon>Portunoidea</taxon>
        <taxon>Portunidae</taxon>
        <taxon>Portuninae</taxon>
        <taxon>Portunus</taxon>
    </lineage>
</organism>
<dbReference type="AlphaFoldDB" id="A0A5B7FGQ3"/>
<keyword evidence="1" id="KW-0812">Transmembrane</keyword>
<accession>A0A5B7FGQ3</accession>
<evidence type="ECO:0000313" key="2">
    <source>
        <dbReference type="EMBL" id="MPC44556.1"/>
    </source>
</evidence>
<protein>
    <submittedName>
        <fullName evidence="2">Uncharacterized protein</fullName>
    </submittedName>
</protein>
<evidence type="ECO:0000313" key="3">
    <source>
        <dbReference type="Proteomes" id="UP000324222"/>
    </source>
</evidence>
<proteinExistence type="predicted"/>
<keyword evidence="3" id="KW-1185">Reference proteome</keyword>
<keyword evidence="1" id="KW-1133">Transmembrane helix</keyword>
<dbReference type="Proteomes" id="UP000324222">
    <property type="component" value="Unassembled WGS sequence"/>
</dbReference>
<sequence length="163" mass="18227">MHSIPGIQGVLKIDEVPVVNECQFIALTMICKPAIHCNSPGQPLSTISSPRLSLVFRLSNLSSSLNPEKSCLESSNIAEVGVNKHSSPLSILDLTILFLVPFLMLLTFLILPARRDSTKTFFLPLVNTLGKRYSWRLDIISERSAAWTSVWYYVCVCVFHQFS</sequence>
<reference evidence="2 3" key="1">
    <citation type="submission" date="2019-05" db="EMBL/GenBank/DDBJ databases">
        <title>Another draft genome of Portunus trituberculatus and its Hox gene families provides insights of decapod evolution.</title>
        <authorList>
            <person name="Jeong J.-H."/>
            <person name="Song I."/>
            <person name="Kim S."/>
            <person name="Choi T."/>
            <person name="Kim D."/>
            <person name="Ryu S."/>
            <person name="Kim W."/>
        </authorList>
    </citation>
    <scope>NUCLEOTIDE SEQUENCE [LARGE SCALE GENOMIC DNA]</scope>
    <source>
        <tissue evidence="2">Muscle</tissue>
    </source>
</reference>
<keyword evidence="1" id="KW-0472">Membrane</keyword>
<comment type="caution">
    <text evidence="2">The sequence shown here is derived from an EMBL/GenBank/DDBJ whole genome shotgun (WGS) entry which is preliminary data.</text>
</comment>
<evidence type="ECO:0000256" key="1">
    <source>
        <dbReference type="SAM" id="Phobius"/>
    </source>
</evidence>